<feature type="compositionally biased region" description="Polar residues" evidence="2">
    <location>
        <begin position="373"/>
        <end position="383"/>
    </location>
</feature>
<feature type="region of interest" description="Disordered" evidence="2">
    <location>
        <begin position="301"/>
        <end position="397"/>
    </location>
</feature>
<feature type="compositionally biased region" description="Polar residues" evidence="2">
    <location>
        <begin position="73"/>
        <end position="111"/>
    </location>
</feature>
<protein>
    <submittedName>
        <fullName evidence="3">Uncharacterized protein</fullName>
    </submittedName>
</protein>
<keyword evidence="1" id="KW-0175">Coiled coil</keyword>
<feature type="compositionally biased region" description="Pro residues" evidence="2">
    <location>
        <begin position="247"/>
        <end position="259"/>
    </location>
</feature>
<reference evidence="3" key="1">
    <citation type="submission" date="2023-01" db="EMBL/GenBank/DDBJ databases">
        <authorList>
            <person name="Van Ghelder C."/>
            <person name="Rancurel C."/>
        </authorList>
    </citation>
    <scope>NUCLEOTIDE SEQUENCE</scope>
    <source>
        <strain evidence="3">CNCM I-4278</strain>
    </source>
</reference>
<dbReference type="AlphaFoldDB" id="A0A9W4UGU6"/>
<dbReference type="PANTHER" id="PTHR38701:SF1">
    <property type="entry name" value="UP-REGULATED DURING SEPTATION PROTEIN 1 DOMAIN-CONTAINING PROTEIN"/>
    <property type="match status" value="1"/>
</dbReference>
<gene>
    <name evidence="3" type="ORF">PDIGIT_LOCUS8810</name>
</gene>
<feature type="region of interest" description="Disordered" evidence="2">
    <location>
        <begin position="1"/>
        <end position="179"/>
    </location>
</feature>
<dbReference type="PANTHER" id="PTHR38701">
    <property type="entry name" value="CHROMOSOME 8, WHOLE GENOME SHOTGUN SEQUENCE"/>
    <property type="match status" value="1"/>
</dbReference>
<evidence type="ECO:0000313" key="3">
    <source>
        <dbReference type="EMBL" id="CAI6335725.1"/>
    </source>
</evidence>
<sequence length="679" mass="72946">MPIDRTNNNTSRPLKPTLATTRTAKTPVTPRLAPSASTTTSAAGTRKPRSVVGSTPRVAASTNDDVTPAKPFISSNVTPRSSARTTRVGTGSANSTPTGTPSVTPITSRPASTVDYPQKEQSYGYSALGVKPPSGQGKRPRSVVGGNGYNTTPTPRPPLSNIYNHAPDAGGRSTSPMFFHVNDTRPAQEQPLPQKKSPVFFYANGEQDQGRKNHHISSPPLSAVGKSRPDSKFFLADSVSEAKASPSSPPPILTPPPISTSPDSWSNYALAPGQQGLRPPSPNKDSMHLSYRKGVSQVLRPNLHRGSSGMSIFSGTHTPEASVVSTARKTSGASSITRMGHTKSASLSSIDSTNSLKKTPSQDLANIHPSPLHNENTIVNNGTLPGDATSAPAETDETQAGLLSPVPIIGKPAPGQTVLEHMNELAANARRERKVLDLEISNSSLLAINRSLEKEVRKQKAELRRFRRMTRAGRFSADTIITDPQEYSVTDTKELGNLSDMSEEEEEEDSEDSSDSSFDESVMSPTALAERDAAHRSRDEKRLRHDLSKHRELLVDSQKMNQSLGRCLTWTEELIKDAQKALAFQVRVSDVQLGGRVLSSDEQHDAEQEEDSKGLLSPWTPPHRAVDFGSSPLSDSEGKERDSGVDLDSMQPIIADLPSIISPLASPLESSSARLPLGE</sequence>
<proteinExistence type="predicted"/>
<dbReference type="OrthoDB" id="2555519at2759"/>
<evidence type="ECO:0000256" key="1">
    <source>
        <dbReference type="SAM" id="Coils"/>
    </source>
</evidence>
<keyword evidence="4" id="KW-1185">Reference proteome</keyword>
<feature type="compositionally biased region" description="Basic and acidic residues" evidence="2">
    <location>
        <begin position="529"/>
        <end position="544"/>
    </location>
</feature>
<evidence type="ECO:0000313" key="4">
    <source>
        <dbReference type="Proteomes" id="UP001152607"/>
    </source>
</evidence>
<comment type="caution">
    <text evidence="3">The sequence shown here is derived from an EMBL/GenBank/DDBJ whole genome shotgun (WGS) entry which is preliminary data.</text>
</comment>
<feature type="region of interest" description="Disordered" evidence="2">
    <location>
        <begin position="599"/>
        <end position="649"/>
    </location>
</feature>
<organism evidence="3 4">
    <name type="scientific">Periconia digitata</name>
    <dbReference type="NCBI Taxonomy" id="1303443"/>
    <lineage>
        <taxon>Eukaryota</taxon>
        <taxon>Fungi</taxon>
        <taxon>Dikarya</taxon>
        <taxon>Ascomycota</taxon>
        <taxon>Pezizomycotina</taxon>
        <taxon>Dothideomycetes</taxon>
        <taxon>Pleosporomycetidae</taxon>
        <taxon>Pleosporales</taxon>
        <taxon>Massarineae</taxon>
        <taxon>Periconiaceae</taxon>
        <taxon>Periconia</taxon>
    </lineage>
</organism>
<dbReference type="EMBL" id="CAOQHR010000006">
    <property type="protein sequence ID" value="CAI6335725.1"/>
    <property type="molecule type" value="Genomic_DNA"/>
</dbReference>
<feature type="coiled-coil region" evidence="1">
    <location>
        <begin position="419"/>
        <end position="469"/>
    </location>
</feature>
<dbReference type="Proteomes" id="UP001152607">
    <property type="component" value="Unassembled WGS sequence"/>
</dbReference>
<feature type="compositionally biased region" description="Polar residues" evidence="2">
    <location>
        <begin position="308"/>
        <end position="364"/>
    </location>
</feature>
<evidence type="ECO:0000256" key="2">
    <source>
        <dbReference type="SAM" id="MobiDB-lite"/>
    </source>
</evidence>
<feature type="compositionally biased region" description="Acidic residues" evidence="2">
    <location>
        <begin position="501"/>
        <end position="518"/>
    </location>
</feature>
<name>A0A9W4UGU6_9PLEO</name>
<feature type="region of interest" description="Disordered" evidence="2">
    <location>
        <begin position="483"/>
        <end position="544"/>
    </location>
</feature>
<feature type="compositionally biased region" description="Polar residues" evidence="2">
    <location>
        <begin position="1"/>
        <end position="26"/>
    </location>
</feature>
<accession>A0A9W4UGU6</accession>
<feature type="region of interest" description="Disordered" evidence="2">
    <location>
        <begin position="208"/>
        <end position="288"/>
    </location>
</feature>